<gene>
    <name evidence="1" type="ORF">H7J73_28550</name>
</gene>
<comment type="caution">
    <text evidence="1">The sequence shown here is derived from an EMBL/GenBank/DDBJ whole genome shotgun (WGS) entry which is preliminary data.</text>
</comment>
<keyword evidence="2" id="KW-1185">Reference proteome</keyword>
<proteinExistence type="predicted"/>
<accession>A0ABT3CL55</accession>
<reference evidence="1 2" key="1">
    <citation type="journal article" date="2022" name="BMC Genomics">
        <title>Comparative genome analysis of mycobacteria focusing on tRNA and non-coding RNA.</title>
        <authorList>
            <person name="Behra P.R.K."/>
            <person name="Pettersson B.M.F."/>
            <person name="Ramesh M."/>
            <person name="Das S."/>
            <person name="Dasgupta S."/>
            <person name="Kirsebom L.A."/>
        </authorList>
    </citation>
    <scope>NUCLEOTIDE SEQUENCE [LARGE SCALE GENOMIC DNA]</scope>
    <source>
        <strain evidence="1 2">DSM 44078</strain>
    </source>
</reference>
<sequence length="353" mass="39599">MSLVDRVRRAVGDGEPAELFSLVSLMIEACSPESTLPRRRGWDITHSLDDFVAAFIELKSPETTALLALLSELSRTDDALKGHCRRELDKRDDALPVWLAELARTEVYRVMRRAHVLGDGDQLLLGVRLADRRELTFAVYVDHLALSRITEALLLARPLATVRDIAEAGGDRDTAFAEFGPADARAYLEKALDNPLSDIAFGDSEHWPESRALLRWLVRLLPDGGSLVPQQESTEVLERFFASWAGAPFTGGDYEVLLENFVDQGTRDPLRWSAERLRQLLKRPDYDDRLELTAQLNAPALLRAYVPFAHAESEIRHQLTAEAIAVIDAMADSYRNAVLADARRYDCFDEDEA</sequence>
<dbReference type="RefSeq" id="WP_264071243.1">
    <property type="nucleotide sequence ID" value="NZ_JACKTY010000048.1"/>
</dbReference>
<evidence type="ECO:0000313" key="1">
    <source>
        <dbReference type="EMBL" id="MCV7229966.1"/>
    </source>
</evidence>
<dbReference type="Proteomes" id="UP001526201">
    <property type="component" value="Unassembled WGS sequence"/>
</dbReference>
<evidence type="ECO:0000313" key="2">
    <source>
        <dbReference type="Proteomes" id="UP001526201"/>
    </source>
</evidence>
<protein>
    <submittedName>
        <fullName evidence="1">Uncharacterized protein</fullName>
    </submittedName>
</protein>
<name>A0ABT3CL55_9MYCO</name>
<dbReference type="EMBL" id="JACKTY010000048">
    <property type="protein sequence ID" value="MCV7229966.1"/>
    <property type="molecule type" value="Genomic_DNA"/>
</dbReference>
<organism evidence="1 2">
    <name type="scientific">Mycolicibacterium komossense</name>
    <dbReference type="NCBI Taxonomy" id="1779"/>
    <lineage>
        <taxon>Bacteria</taxon>
        <taxon>Bacillati</taxon>
        <taxon>Actinomycetota</taxon>
        <taxon>Actinomycetes</taxon>
        <taxon>Mycobacteriales</taxon>
        <taxon>Mycobacteriaceae</taxon>
        <taxon>Mycolicibacterium</taxon>
    </lineage>
</organism>